<proteinExistence type="predicted"/>
<feature type="domain" description="NADPH-dependent FMN reductase-like" evidence="4">
    <location>
        <begin position="46"/>
        <end position="165"/>
    </location>
</feature>
<dbReference type="SUPFAM" id="SSF52218">
    <property type="entry name" value="Flavoproteins"/>
    <property type="match status" value="1"/>
</dbReference>
<dbReference type="RefSeq" id="WP_003963166.1">
    <property type="nucleotide sequence ID" value="NZ_CM000914.1"/>
</dbReference>
<feature type="compositionally biased region" description="Low complexity" evidence="3">
    <location>
        <begin position="7"/>
        <end position="36"/>
    </location>
</feature>
<dbReference type="eggNOG" id="COG0431">
    <property type="taxonomic scope" value="Bacteria"/>
</dbReference>
<feature type="region of interest" description="Disordered" evidence="3">
    <location>
        <begin position="1"/>
        <end position="36"/>
    </location>
</feature>
<dbReference type="InterPro" id="IPR029039">
    <property type="entry name" value="Flavoprotein-like_sf"/>
</dbReference>
<dbReference type="PANTHER" id="PTHR43278">
    <property type="entry name" value="NAD(P)H-DEPENDENT FMN-CONTAINING OXIDOREDUCTASE YWQN-RELATED"/>
    <property type="match status" value="1"/>
</dbReference>
<keyword evidence="5" id="KW-0614">Plasmid</keyword>
<geneLocation type="plasmid" evidence="5 6">
    <name>pSCL4</name>
</geneLocation>
<keyword evidence="2" id="KW-0288">FMN</keyword>
<keyword evidence="6" id="KW-1185">Reference proteome</keyword>
<dbReference type="AlphaFoldDB" id="D5SJF6"/>
<evidence type="ECO:0000313" key="5">
    <source>
        <dbReference type="EMBL" id="EFG04049.2"/>
    </source>
</evidence>
<reference evidence="5 6" key="1">
    <citation type="journal article" date="2010" name="Genome Biol. Evol.">
        <title>The sequence of a 1.8-mb bacterial linear plasmid reveals a rich evolutionary reservoir of secondary metabolic pathways.</title>
        <authorList>
            <person name="Medema M.H."/>
            <person name="Trefzer A."/>
            <person name="Kovalchuk A."/>
            <person name="van den Berg M."/>
            <person name="Mueller U."/>
            <person name="Heijne W."/>
            <person name="Wu L."/>
            <person name="Alam M.T."/>
            <person name="Ronning C.M."/>
            <person name="Nierman W.C."/>
            <person name="Bovenberg R.A.L."/>
            <person name="Breitling R."/>
            <person name="Takano E."/>
        </authorList>
    </citation>
    <scope>NUCLEOTIDE SEQUENCE [LARGE SCALE GENOMIC DNA]</scope>
    <source>
        <strain evidence="6">ATCC 27064 / DSM 738 / JCM 4710 / NBRC 13307 / NCIMB 12785 / NRRL 3585 / VKM Ac-602</strain>
        <plasmid evidence="5">pSCL4</plasmid>
    </source>
</reference>
<dbReference type="GeneID" id="93733697"/>
<dbReference type="InterPro" id="IPR005025">
    <property type="entry name" value="FMN_Rdtase-like_dom"/>
</dbReference>
<sequence>MSSDTHPGTQSQSLSPSQSPSSFSSQPQPQPAAGVSAGAGAERSFLFVLGSSRADGNTEILARAAAAQLPAGVRQEWVDLRELDLPDFQDGRHENGSWPVGEAERKLRELTLAATDVVLVTPLYWYTVSAQMKRYLDYWSGWARDRELGFQRQMAGRTLWGVTVMAEREESIADGLLITLNNSAGYLRMRFGGVLLGNGSRPGQVRDDERAAVRAKTFFAQEAPLAQYPGTGE</sequence>
<dbReference type="EMBL" id="CM000914">
    <property type="protein sequence ID" value="EFG04049.2"/>
    <property type="molecule type" value="Genomic_DNA"/>
</dbReference>
<organism evidence="5 6">
    <name type="scientific">Streptomyces clavuligerus</name>
    <dbReference type="NCBI Taxonomy" id="1901"/>
    <lineage>
        <taxon>Bacteria</taxon>
        <taxon>Bacillati</taxon>
        <taxon>Actinomycetota</taxon>
        <taxon>Actinomycetes</taxon>
        <taxon>Kitasatosporales</taxon>
        <taxon>Streptomycetaceae</taxon>
        <taxon>Streptomyces</taxon>
    </lineage>
</organism>
<accession>D5SJF6</accession>
<evidence type="ECO:0000256" key="1">
    <source>
        <dbReference type="ARBA" id="ARBA00022630"/>
    </source>
</evidence>
<dbReference type="Proteomes" id="UP000002357">
    <property type="component" value="Plasmid pSCL4"/>
</dbReference>
<name>D5SJF6_STRCL</name>
<dbReference type="Pfam" id="PF03358">
    <property type="entry name" value="FMN_red"/>
    <property type="match status" value="1"/>
</dbReference>
<gene>
    <name evidence="5" type="ORF">SCLAV_p0560</name>
</gene>
<evidence type="ECO:0000256" key="3">
    <source>
        <dbReference type="SAM" id="MobiDB-lite"/>
    </source>
</evidence>
<dbReference type="Gene3D" id="3.40.50.360">
    <property type="match status" value="1"/>
</dbReference>
<protein>
    <submittedName>
        <fullName evidence="5">Multimeric flavodoxin WrbA</fullName>
    </submittedName>
</protein>
<dbReference type="OrthoDB" id="9805976at2"/>
<evidence type="ECO:0000259" key="4">
    <source>
        <dbReference type="Pfam" id="PF03358"/>
    </source>
</evidence>
<dbReference type="InterPro" id="IPR051796">
    <property type="entry name" value="ISF_SsuE-like"/>
</dbReference>
<evidence type="ECO:0000313" key="6">
    <source>
        <dbReference type="Proteomes" id="UP000002357"/>
    </source>
</evidence>
<dbReference type="PANTHER" id="PTHR43278:SF4">
    <property type="entry name" value="NAD(P)H-DEPENDENT FMN-CONTAINING OXIDOREDUCTASE YWQN-RELATED"/>
    <property type="match status" value="1"/>
</dbReference>
<dbReference type="GO" id="GO:0016491">
    <property type="term" value="F:oxidoreductase activity"/>
    <property type="evidence" value="ECO:0007669"/>
    <property type="project" value="InterPro"/>
</dbReference>
<evidence type="ECO:0000256" key="2">
    <source>
        <dbReference type="ARBA" id="ARBA00022643"/>
    </source>
</evidence>
<keyword evidence="1" id="KW-0285">Flavoprotein</keyword>